<dbReference type="EMBL" id="JAKZBV010000001">
    <property type="protein sequence ID" value="MCH6471086.1"/>
    <property type="molecule type" value="Genomic_DNA"/>
</dbReference>
<organism evidence="3 4">
    <name type="scientific">Sinomonas terrae</name>
    <dbReference type="NCBI Taxonomy" id="2908838"/>
    <lineage>
        <taxon>Bacteria</taxon>
        <taxon>Bacillati</taxon>
        <taxon>Actinomycetota</taxon>
        <taxon>Actinomycetes</taxon>
        <taxon>Micrococcales</taxon>
        <taxon>Micrococcaceae</taxon>
        <taxon>Sinomonas</taxon>
    </lineage>
</organism>
<dbReference type="InterPro" id="IPR036291">
    <property type="entry name" value="NAD(P)-bd_dom_sf"/>
</dbReference>
<dbReference type="Gene3D" id="3.40.50.720">
    <property type="entry name" value="NAD(P)-binding Rossmann-like Domain"/>
    <property type="match status" value="1"/>
</dbReference>
<evidence type="ECO:0000313" key="3">
    <source>
        <dbReference type="EMBL" id="MCH6471086.1"/>
    </source>
</evidence>
<evidence type="ECO:0000313" key="4">
    <source>
        <dbReference type="Proteomes" id="UP001202922"/>
    </source>
</evidence>
<reference evidence="3 4" key="1">
    <citation type="submission" date="2022-03" db="EMBL/GenBank/DDBJ databases">
        <title>Sinomonas sp. isolated from a soil.</title>
        <authorList>
            <person name="Han J."/>
            <person name="Kim D.-U."/>
        </authorList>
    </citation>
    <scope>NUCLEOTIDE SEQUENCE [LARGE SCALE GENOMIC DNA]</scope>
    <source>
        <strain evidence="3 4">5-5</strain>
    </source>
</reference>
<evidence type="ECO:0000256" key="1">
    <source>
        <dbReference type="ARBA" id="ARBA00007637"/>
    </source>
</evidence>
<name>A0ABS9U3E1_9MICC</name>
<dbReference type="RefSeq" id="WP_241054690.1">
    <property type="nucleotide sequence ID" value="NZ_JAKZBV010000001.1"/>
</dbReference>
<dbReference type="Pfam" id="PF01370">
    <property type="entry name" value="Epimerase"/>
    <property type="match status" value="1"/>
</dbReference>
<dbReference type="InterPro" id="IPR001509">
    <property type="entry name" value="Epimerase_deHydtase"/>
</dbReference>
<comment type="caution">
    <text evidence="3">The sequence shown here is derived from an EMBL/GenBank/DDBJ whole genome shotgun (WGS) entry which is preliminary data.</text>
</comment>
<proteinExistence type="inferred from homology"/>
<comment type="similarity">
    <text evidence="1">Belongs to the NAD(P)-dependent epimerase/dehydratase family.</text>
</comment>
<sequence length="330" mass="35625">MTVLAGARVLVTGGAGTIGSTIVDQLLEAGVEHVDVLDNLTRGRLGNLDHALATARVRLIDGDLRDRDTVHDATVGKDLVFHEAAIRVAQCAEEPRLALEVLVDGTFTVLEAASQHGVDKVVLASSASVYGEANEFPTPERHHHNNDTLYGAAKSFNEGLARSFRAMYGLDFVALRYFNVYGPRMDVHGLYTDVLVRWMERIADGRPPLVYGNGEQTMDFVYTTDVARANIYAAESAVCEGVYNVASGSETSLLALAVALLDAMASDLSVEFGPERKVNGVARGLADTTAAARDLGFRAEMPLDEGLRRLVAWWRPLREEIAAARVVAAS</sequence>
<protein>
    <submittedName>
        <fullName evidence="3">NAD-dependent epimerase/dehydratase family protein</fullName>
    </submittedName>
</protein>
<accession>A0ABS9U3E1</accession>
<feature type="domain" description="NAD-dependent epimerase/dehydratase" evidence="2">
    <location>
        <begin position="9"/>
        <end position="246"/>
    </location>
</feature>
<dbReference type="Gene3D" id="3.90.25.10">
    <property type="entry name" value="UDP-galactose 4-epimerase, domain 1"/>
    <property type="match status" value="1"/>
</dbReference>
<keyword evidence="4" id="KW-1185">Reference proteome</keyword>
<evidence type="ECO:0000259" key="2">
    <source>
        <dbReference type="Pfam" id="PF01370"/>
    </source>
</evidence>
<dbReference type="SUPFAM" id="SSF51735">
    <property type="entry name" value="NAD(P)-binding Rossmann-fold domains"/>
    <property type="match status" value="1"/>
</dbReference>
<dbReference type="Proteomes" id="UP001202922">
    <property type="component" value="Unassembled WGS sequence"/>
</dbReference>
<dbReference type="PANTHER" id="PTHR43000">
    <property type="entry name" value="DTDP-D-GLUCOSE 4,6-DEHYDRATASE-RELATED"/>
    <property type="match status" value="1"/>
</dbReference>
<gene>
    <name evidence="3" type="ORF">L0M17_14045</name>
</gene>